<name>I2C4D2_BACAY</name>
<evidence type="ECO:0000313" key="2">
    <source>
        <dbReference type="Proteomes" id="UP000002878"/>
    </source>
</evidence>
<evidence type="ECO:0000313" key="1">
    <source>
        <dbReference type="EMBL" id="AFJ61506.1"/>
    </source>
</evidence>
<gene>
    <name evidence="1" type="ORF">MUS_1493</name>
</gene>
<dbReference type="HOGENOM" id="CLU_3149037_0_0_9"/>
<dbReference type="PATRIC" id="fig|1126211.3.peg.1422"/>
<proteinExistence type="predicted"/>
<organism evidence="1 2">
    <name type="scientific">Bacillus amyloliquefaciens (strain Y2)</name>
    <name type="common">Bacillus amyloliquefaciens subsp. plantarum (strain B9601-Y2)</name>
    <dbReference type="NCBI Taxonomy" id="1155777"/>
    <lineage>
        <taxon>Bacteria</taxon>
        <taxon>Bacillati</taxon>
        <taxon>Bacillota</taxon>
        <taxon>Bacilli</taxon>
        <taxon>Bacillales</taxon>
        <taxon>Bacillaceae</taxon>
        <taxon>Bacillus</taxon>
        <taxon>Bacillus amyloliquefaciens group</taxon>
    </lineage>
</organism>
<sequence>MAAQKAKKFFERCMTFRKKLQTIRKHGFPVYFFLKIQRENAIPVYFMV</sequence>
<accession>I2C4D2</accession>
<dbReference type="Proteomes" id="UP000002878">
    <property type="component" value="Chromosome"/>
</dbReference>
<dbReference type="KEGG" id="bqy:MUS_1493"/>
<protein>
    <submittedName>
        <fullName evidence="1">Uncharacterized protein</fullName>
    </submittedName>
</protein>
<reference evidence="1 2" key="1">
    <citation type="journal article" date="2012" name="J. Biotechnol.">
        <title>Genome sequence of the plant growth promoting strain Bacillus amyloliquefaciens subsp. plantarum B9601-Y2 and expression of mersacidin and other secondary metabolites.</title>
        <authorList>
            <person name="He P."/>
            <person name="Hao K."/>
            <person name="Blom J."/>
            <person name="Ruckert C."/>
            <person name="Vater J."/>
            <person name="Mao Z."/>
            <person name="Wu Y."/>
            <person name="Hou M."/>
            <person name="He P."/>
            <person name="He Y."/>
            <person name="Borriss R."/>
        </authorList>
    </citation>
    <scope>NUCLEOTIDE SEQUENCE [LARGE SCALE GENOMIC DNA]</scope>
    <source>
        <strain evidence="1">Y2</strain>
    </source>
</reference>
<dbReference type="AlphaFoldDB" id="I2C4D2"/>
<dbReference type="EMBL" id="CP003332">
    <property type="protein sequence ID" value="AFJ61506.1"/>
    <property type="molecule type" value="Genomic_DNA"/>
</dbReference>